<evidence type="ECO:0000313" key="1">
    <source>
        <dbReference type="EMBL" id="PWB00249.1"/>
    </source>
</evidence>
<dbReference type="RefSeq" id="WP_107033437.1">
    <property type="nucleotide sequence ID" value="NZ_CAPFED010000015.1"/>
</dbReference>
<gene>
    <name evidence="1" type="ORF">C5O23_13490</name>
</gene>
<comment type="caution">
    <text evidence="1">The sequence shown here is derived from an EMBL/GenBank/DDBJ whole genome shotgun (WGS) entry which is preliminary data.</text>
</comment>
<dbReference type="EMBL" id="PUEC01000049">
    <property type="protein sequence ID" value="PWB00249.1"/>
    <property type="molecule type" value="Genomic_DNA"/>
</dbReference>
<dbReference type="Proteomes" id="UP000244905">
    <property type="component" value="Unassembled WGS sequence"/>
</dbReference>
<dbReference type="GeneID" id="82527328"/>
<keyword evidence="2" id="KW-1185">Reference proteome</keyword>
<evidence type="ECO:0000313" key="2">
    <source>
        <dbReference type="Proteomes" id="UP000244905"/>
    </source>
</evidence>
<sequence>MSDLCIYLPLEDYLAQWFVSEHGGDVPVHLTRGSVESKTLELYMAKLPEGVEPEVCADGKLAVRIPTFRNRPPETYNFLPPRALSMLLNLIRNRFDIQLWEELHHFGKIGKRQDELIYAWMEKHGIEPTEKNWNAIAKRYQRQRDIYLHRKRAEKQYLRKKSH</sequence>
<protein>
    <submittedName>
        <fullName evidence="1">Uncharacterized protein</fullName>
    </submittedName>
</protein>
<name>A0A2V1IHU6_9BACT</name>
<accession>A0A2V1IHU6</accession>
<reference evidence="2" key="1">
    <citation type="submission" date="2018-02" db="EMBL/GenBank/DDBJ databases">
        <authorList>
            <person name="Clavel T."/>
            <person name="Strowig T."/>
        </authorList>
    </citation>
    <scope>NUCLEOTIDE SEQUENCE [LARGE SCALE GENOMIC DNA]</scope>
    <source>
        <strain evidence="2">DSM 103720</strain>
    </source>
</reference>
<proteinExistence type="predicted"/>
<organism evidence="1 2">
    <name type="scientific">Duncaniella muris</name>
    <dbReference type="NCBI Taxonomy" id="2094150"/>
    <lineage>
        <taxon>Bacteria</taxon>
        <taxon>Pseudomonadati</taxon>
        <taxon>Bacteroidota</taxon>
        <taxon>Bacteroidia</taxon>
        <taxon>Bacteroidales</taxon>
        <taxon>Muribaculaceae</taxon>
        <taxon>Duncaniella</taxon>
    </lineage>
</organism>
<dbReference type="AlphaFoldDB" id="A0A2V1IHU6"/>